<dbReference type="RefSeq" id="WP_073029711.1">
    <property type="nucleotide sequence ID" value="NZ_FQXJ01000006.1"/>
</dbReference>
<sequence length="94" mass="10973">MKSSDITLQIYHHHLKIPIESYFNTVTDFLDPWDERAYQFVVHQYLEKGKDNGIVGMVRQERDEKYVYLDAAVRYPQAMDGQVSLESTDGGKDM</sequence>
<accession>A0A1M5XPI4</accession>
<name>A0A1M5XPI4_9FIRM</name>
<dbReference type="EMBL" id="FQXJ01000006">
    <property type="protein sequence ID" value="SHI01448.1"/>
    <property type="molecule type" value="Genomic_DNA"/>
</dbReference>
<dbReference type="STRING" id="1121420.SAMN02746098_02138"/>
<protein>
    <submittedName>
        <fullName evidence="1">Uncharacterized protein</fullName>
    </submittedName>
</protein>
<gene>
    <name evidence="1" type="ORF">SAMN02746098_02138</name>
</gene>
<dbReference type="AlphaFoldDB" id="A0A1M5XPI4"/>
<reference evidence="2" key="1">
    <citation type="submission" date="2016-11" db="EMBL/GenBank/DDBJ databases">
        <authorList>
            <person name="Varghese N."/>
            <person name="Submissions S."/>
        </authorList>
    </citation>
    <scope>NUCLEOTIDE SEQUENCE [LARGE SCALE GENOMIC DNA]</scope>
    <source>
        <strain evidence="2">DSM 15449</strain>
    </source>
</reference>
<organism evidence="1 2">
    <name type="scientific">Desulfosporosinus lacus DSM 15449</name>
    <dbReference type="NCBI Taxonomy" id="1121420"/>
    <lineage>
        <taxon>Bacteria</taxon>
        <taxon>Bacillati</taxon>
        <taxon>Bacillota</taxon>
        <taxon>Clostridia</taxon>
        <taxon>Eubacteriales</taxon>
        <taxon>Desulfitobacteriaceae</taxon>
        <taxon>Desulfosporosinus</taxon>
    </lineage>
</organism>
<proteinExistence type="predicted"/>
<evidence type="ECO:0000313" key="2">
    <source>
        <dbReference type="Proteomes" id="UP000183954"/>
    </source>
</evidence>
<keyword evidence="2" id="KW-1185">Reference proteome</keyword>
<dbReference type="Proteomes" id="UP000183954">
    <property type="component" value="Unassembled WGS sequence"/>
</dbReference>
<evidence type="ECO:0000313" key="1">
    <source>
        <dbReference type="EMBL" id="SHI01448.1"/>
    </source>
</evidence>
<dbReference type="OrthoDB" id="1798889at2"/>